<feature type="compositionally biased region" description="Low complexity" evidence="1">
    <location>
        <begin position="155"/>
        <end position="165"/>
    </location>
</feature>
<proteinExistence type="predicted"/>
<protein>
    <recommendedName>
        <fullName evidence="4">RING-type domain-containing protein</fullName>
    </recommendedName>
</protein>
<feature type="compositionally biased region" description="Basic and acidic residues" evidence="1">
    <location>
        <begin position="651"/>
        <end position="697"/>
    </location>
</feature>
<dbReference type="EMBL" id="CAWUOM010000141">
    <property type="protein sequence ID" value="CAK7273700.1"/>
    <property type="molecule type" value="Genomic_DNA"/>
</dbReference>
<feature type="compositionally biased region" description="Basic and acidic residues" evidence="1">
    <location>
        <begin position="909"/>
        <end position="926"/>
    </location>
</feature>
<feature type="compositionally biased region" description="Basic and acidic residues" evidence="1">
    <location>
        <begin position="705"/>
        <end position="718"/>
    </location>
</feature>
<accession>A0ABP0E3L2</accession>
<dbReference type="InterPro" id="IPR013083">
    <property type="entry name" value="Znf_RING/FYVE/PHD"/>
</dbReference>
<feature type="region of interest" description="Disordered" evidence="1">
    <location>
        <begin position="135"/>
        <end position="211"/>
    </location>
</feature>
<reference evidence="2 3" key="1">
    <citation type="submission" date="2024-01" db="EMBL/GenBank/DDBJ databases">
        <authorList>
            <person name="Allen C."/>
            <person name="Tagirdzhanova G."/>
        </authorList>
    </citation>
    <scope>NUCLEOTIDE SEQUENCE [LARGE SCALE GENOMIC DNA]</scope>
    <source>
        <strain evidence="2 3">CBS 573.63</strain>
    </source>
</reference>
<feature type="region of interest" description="Disordered" evidence="1">
    <location>
        <begin position="503"/>
        <end position="530"/>
    </location>
</feature>
<feature type="compositionally biased region" description="Basic and acidic residues" evidence="1">
    <location>
        <begin position="976"/>
        <end position="990"/>
    </location>
</feature>
<evidence type="ECO:0008006" key="4">
    <source>
        <dbReference type="Google" id="ProtNLM"/>
    </source>
</evidence>
<feature type="compositionally biased region" description="Polar residues" evidence="1">
    <location>
        <begin position="195"/>
        <end position="211"/>
    </location>
</feature>
<feature type="compositionally biased region" description="Low complexity" evidence="1">
    <location>
        <begin position="135"/>
        <end position="147"/>
    </location>
</feature>
<dbReference type="Gene3D" id="3.30.40.10">
    <property type="entry name" value="Zinc/RING finger domain, C3HC4 (zinc finger)"/>
    <property type="match status" value="1"/>
</dbReference>
<dbReference type="CDD" id="cd16620">
    <property type="entry name" value="vRING-HC-C4C4_RBBP6"/>
    <property type="match status" value="1"/>
</dbReference>
<feature type="region of interest" description="Disordered" evidence="1">
    <location>
        <begin position="546"/>
        <end position="990"/>
    </location>
</feature>
<dbReference type="PANTHER" id="PTHR46528:SF1">
    <property type="entry name" value="PROTEIN SON"/>
    <property type="match status" value="1"/>
</dbReference>
<evidence type="ECO:0000313" key="3">
    <source>
        <dbReference type="Proteomes" id="UP001642501"/>
    </source>
</evidence>
<feature type="region of interest" description="Disordered" evidence="1">
    <location>
        <begin position="420"/>
        <end position="484"/>
    </location>
</feature>
<dbReference type="InterPro" id="IPR032922">
    <property type="entry name" value="SON"/>
</dbReference>
<name>A0ABP0E3L2_9PEZI</name>
<gene>
    <name evidence="2" type="ORF">SEPCBS57363_005785</name>
</gene>
<organism evidence="2 3">
    <name type="scientific">Sporothrix epigloea</name>
    <dbReference type="NCBI Taxonomy" id="1892477"/>
    <lineage>
        <taxon>Eukaryota</taxon>
        <taxon>Fungi</taxon>
        <taxon>Dikarya</taxon>
        <taxon>Ascomycota</taxon>
        <taxon>Pezizomycotina</taxon>
        <taxon>Sordariomycetes</taxon>
        <taxon>Sordariomycetidae</taxon>
        <taxon>Ophiostomatales</taxon>
        <taxon>Ophiostomataceae</taxon>
        <taxon>Sporothrix</taxon>
    </lineage>
</organism>
<feature type="compositionally biased region" description="Polar residues" evidence="1">
    <location>
        <begin position="449"/>
        <end position="461"/>
    </location>
</feature>
<evidence type="ECO:0000256" key="1">
    <source>
        <dbReference type="SAM" id="MobiDB-lite"/>
    </source>
</evidence>
<dbReference type="PANTHER" id="PTHR46528">
    <property type="entry name" value="PROTEIN SON"/>
    <property type="match status" value="1"/>
</dbReference>
<feature type="compositionally biased region" description="Basic and acidic residues" evidence="1">
    <location>
        <begin position="627"/>
        <end position="643"/>
    </location>
</feature>
<dbReference type="SUPFAM" id="SSF57850">
    <property type="entry name" value="RING/U-box"/>
    <property type="match status" value="1"/>
</dbReference>
<sequence>MTAKALLPTEAELVSSLTEDDIPTKLRCAICSKLAVNAFKLPCCEQLIDENCHATLPSTCPVCEHTPISAADCNPNKVMRSTIRVFIKTELKKRETLRSKQPREATPVTSAIPVEALAPGSILATAVVDDVGTADATGEAQQQQGTTEDAEKIAETAPAETASAEQVQSTEPVTDKDAEDLTTDQGVQAGDRGSQEVSAQPGNNFVSGSNNADNMGGFHGIYSAVNNGVGGDMNQMQMMMAMQNGMMPGGFNFPMMGMVGMNMDPSMQGMYMNGGFPNMMSGGRFDGTGGGNGLNNWDGQQAWNGGGQNNFHYPNAPLGMNGEFGSFNVGFQPGYNQQFGYQTQNQFNNYRGFGRGRGRGRGYFNNGNGYGRGGYYNNGSNVNFNQGNEFGYNGMNNNNFNYQQGQGVGYQQDQQEANAFGNGAGKEIGKDAPSGDSGTGAGDNGGTETVPNESVNLSVEASTPLVRDDSSNSGAPIPVLDTRNVVGRPMQNQFGMFNNVTAGQQGINGIPKGPSPDVPLNAPSGPKAMRQGLRNTSALHLRARGLIRDDQPEKNNGHDAVVDVSDQNSPMAELSGHGRSRSNSVSGQRHDRDRQRDRSKDRGRNRSDYSSRDRSLDQDYGNRSSQRHSDQNGHSHSDYKRTNDQNQAPVGEDHLAADNRRHVLDEDLDYEHQSEWEDDGLQRGSDRDDRDDRDDRNSVNGLGRSESRSTNGREREPSQDSLGPDNEQPAEIVQGSAGAKSRRNRHRGGRRHRRNRHREDGQPAAKPSSGGDVTRSRSTSPVDDSRRSNGHRSHRERDREHRDRSRDRDRDRDDHRRRPHRNEERDRDREAKTHRERDRSRDEGRRGKDRHDRRDRDRERGRDKSRDTGSAAKVSFEIKGASSKGQANGHGSKNTSNGVSGGGSSDPYAAERERRTRERMAAEAQKRAGISSLVGGNGNKRGRDDFEEGGGGGSSGGGRRNRRKGRRGDAVATDENGDRRRGDSERDDHR</sequence>
<dbReference type="Proteomes" id="UP001642501">
    <property type="component" value="Unassembled WGS sequence"/>
</dbReference>
<feature type="compositionally biased region" description="Basic and acidic residues" evidence="1">
    <location>
        <begin position="795"/>
        <end position="867"/>
    </location>
</feature>
<feature type="compositionally biased region" description="Basic and acidic residues" evidence="1">
    <location>
        <begin position="588"/>
        <end position="617"/>
    </location>
</feature>
<feature type="compositionally biased region" description="Gly residues" evidence="1">
    <location>
        <begin position="949"/>
        <end position="958"/>
    </location>
</feature>
<keyword evidence="3" id="KW-1185">Reference proteome</keyword>
<feature type="compositionally biased region" description="Basic residues" evidence="1">
    <location>
        <begin position="740"/>
        <end position="756"/>
    </location>
</feature>
<evidence type="ECO:0000313" key="2">
    <source>
        <dbReference type="EMBL" id="CAK7273700.1"/>
    </source>
</evidence>
<feature type="compositionally biased region" description="Basic and acidic residues" evidence="1">
    <location>
        <begin position="546"/>
        <end position="561"/>
    </location>
</feature>
<comment type="caution">
    <text evidence="2">The sequence shown here is derived from an EMBL/GenBank/DDBJ whole genome shotgun (WGS) entry which is preliminary data.</text>
</comment>